<dbReference type="PROSITE" id="PS01124">
    <property type="entry name" value="HTH_ARAC_FAMILY_2"/>
    <property type="match status" value="1"/>
</dbReference>
<proteinExistence type="predicted"/>
<evidence type="ECO:0000313" key="6">
    <source>
        <dbReference type="Proteomes" id="UP000634134"/>
    </source>
</evidence>
<evidence type="ECO:0000313" key="5">
    <source>
        <dbReference type="EMBL" id="MBE9461364.1"/>
    </source>
</evidence>
<dbReference type="InterPro" id="IPR009057">
    <property type="entry name" value="Homeodomain-like_sf"/>
</dbReference>
<sequence>MLHFKTISDLRKGAGFAPPEHPQLSLLTGLRTCPLQGQKFTMDCYMISLKRLIGGVMLYGRTPYDHHNGCLSFIKPRQVLQFNDLELVEDGFMICVHEDFFNAHPLQNQLRNYHFFEYEIDEALHLSPREEAVIWELYRKIETEYNTNQDEYSRDIMLTHLDSILKYSQRYYKRQFINRAEASGKTISRFNRILSAYISGGSLFSKGLPTVNQLADELNLSPRYLSDLLKQETGKTAIELIHITMIAEAKNRLRSEDRNVSEIAFALGFENLSYFSKLFKREVGVSPNVYRKQFLN</sequence>
<accession>A0ABR9W874</accession>
<keyword evidence="1" id="KW-0805">Transcription regulation</keyword>
<comment type="caution">
    <text evidence="5">The sequence shown here is derived from an EMBL/GenBank/DDBJ whole genome shotgun (WGS) entry which is preliminary data.</text>
</comment>
<dbReference type="Proteomes" id="UP000634134">
    <property type="component" value="Unassembled WGS sequence"/>
</dbReference>
<keyword evidence="2" id="KW-0238">DNA-binding</keyword>
<dbReference type="InterPro" id="IPR018060">
    <property type="entry name" value="HTH_AraC"/>
</dbReference>
<evidence type="ECO:0000259" key="4">
    <source>
        <dbReference type="PROSITE" id="PS01124"/>
    </source>
</evidence>
<dbReference type="InterPro" id="IPR020449">
    <property type="entry name" value="Tscrpt_reg_AraC-type_HTH"/>
</dbReference>
<evidence type="ECO:0000256" key="1">
    <source>
        <dbReference type="ARBA" id="ARBA00023015"/>
    </source>
</evidence>
<gene>
    <name evidence="5" type="ORF">IEE83_05670</name>
</gene>
<dbReference type="SMART" id="SM00342">
    <property type="entry name" value="HTH_ARAC"/>
    <property type="match status" value="1"/>
</dbReference>
<keyword evidence="6" id="KW-1185">Reference proteome</keyword>
<protein>
    <submittedName>
        <fullName evidence="5">Helix-turn-helix transcriptional regulator</fullName>
    </submittedName>
</protein>
<dbReference type="PANTHER" id="PTHR43280:SF32">
    <property type="entry name" value="TRANSCRIPTIONAL REGULATORY PROTEIN"/>
    <property type="match status" value="1"/>
</dbReference>
<dbReference type="SUPFAM" id="SSF46689">
    <property type="entry name" value="Homeodomain-like"/>
    <property type="match status" value="1"/>
</dbReference>
<dbReference type="PRINTS" id="PR00032">
    <property type="entry name" value="HTHARAC"/>
</dbReference>
<organism evidence="5 6">
    <name type="scientific">Dyadobacter subterraneus</name>
    <dbReference type="NCBI Taxonomy" id="2773304"/>
    <lineage>
        <taxon>Bacteria</taxon>
        <taxon>Pseudomonadati</taxon>
        <taxon>Bacteroidota</taxon>
        <taxon>Cytophagia</taxon>
        <taxon>Cytophagales</taxon>
        <taxon>Spirosomataceae</taxon>
        <taxon>Dyadobacter</taxon>
    </lineage>
</organism>
<evidence type="ECO:0000256" key="2">
    <source>
        <dbReference type="ARBA" id="ARBA00023125"/>
    </source>
</evidence>
<name>A0ABR9W874_9BACT</name>
<dbReference type="Pfam" id="PF12833">
    <property type="entry name" value="HTH_18"/>
    <property type="match status" value="1"/>
</dbReference>
<dbReference type="PANTHER" id="PTHR43280">
    <property type="entry name" value="ARAC-FAMILY TRANSCRIPTIONAL REGULATOR"/>
    <property type="match status" value="1"/>
</dbReference>
<keyword evidence="3" id="KW-0804">Transcription</keyword>
<reference evidence="6" key="1">
    <citation type="submission" date="2023-07" db="EMBL/GenBank/DDBJ databases">
        <title>Dyadobacter sp. nov 'subterranea' isolated from contaminted grondwater.</title>
        <authorList>
            <person name="Szabo I."/>
            <person name="Al-Omari J."/>
            <person name="Szerdahelyi S.G."/>
            <person name="Rado J."/>
        </authorList>
    </citation>
    <scope>NUCLEOTIDE SEQUENCE [LARGE SCALE GENOMIC DNA]</scope>
    <source>
        <strain evidence="6">UP-52</strain>
    </source>
</reference>
<dbReference type="Gene3D" id="1.10.10.60">
    <property type="entry name" value="Homeodomain-like"/>
    <property type="match status" value="2"/>
</dbReference>
<dbReference type="EMBL" id="JACYGY010000001">
    <property type="protein sequence ID" value="MBE9461364.1"/>
    <property type="molecule type" value="Genomic_DNA"/>
</dbReference>
<evidence type="ECO:0000256" key="3">
    <source>
        <dbReference type="ARBA" id="ARBA00023163"/>
    </source>
</evidence>
<feature type="domain" description="HTH araC/xylS-type" evidence="4">
    <location>
        <begin position="188"/>
        <end position="293"/>
    </location>
</feature>